<proteinExistence type="predicted"/>
<dbReference type="InterPro" id="IPR036390">
    <property type="entry name" value="WH_DNA-bd_sf"/>
</dbReference>
<feature type="compositionally biased region" description="Pro residues" evidence="1">
    <location>
        <begin position="362"/>
        <end position="371"/>
    </location>
</feature>
<comment type="caution">
    <text evidence="2">The sequence shown here is derived from an EMBL/GenBank/DDBJ whole genome shotgun (WGS) entry which is preliminary data.</text>
</comment>
<dbReference type="SUPFAM" id="SSF52540">
    <property type="entry name" value="P-loop containing nucleoside triphosphate hydrolases"/>
    <property type="match status" value="1"/>
</dbReference>
<name>A0ABY2BRC0_9ACTN</name>
<dbReference type="InterPro" id="IPR027417">
    <property type="entry name" value="P-loop_NTPase"/>
</dbReference>
<organism evidence="2 3">
    <name type="scientific">Kribbella orskensis</name>
    <dbReference type="NCBI Taxonomy" id="2512216"/>
    <lineage>
        <taxon>Bacteria</taxon>
        <taxon>Bacillati</taxon>
        <taxon>Actinomycetota</taxon>
        <taxon>Actinomycetes</taxon>
        <taxon>Propionibacteriales</taxon>
        <taxon>Kribbellaceae</taxon>
        <taxon>Kribbella</taxon>
    </lineage>
</organism>
<dbReference type="Gene3D" id="1.10.10.10">
    <property type="entry name" value="Winged helix-like DNA-binding domain superfamily/Winged helix DNA-binding domain"/>
    <property type="match status" value="1"/>
</dbReference>
<evidence type="ECO:0000313" key="3">
    <source>
        <dbReference type="Proteomes" id="UP000295818"/>
    </source>
</evidence>
<dbReference type="InterPro" id="IPR036388">
    <property type="entry name" value="WH-like_DNA-bd_sf"/>
</dbReference>
<evidence type="ECO:0000256" key="1">
    <source>
        <dbReference type="SAM" id="MobiDB-lite"/>
    </source>
</evidence>
<accession>A0ABY2BRC0</accession>
<protein>
    <submittedName>
        <fullName evidence="2">AAA domain-containing protein</fullName>
    </submittedName>
</protein>
<sequence>MPLAEYPDHDGQPLQMADVIYPDWPPPLEVEPEQTTTRPAKVDPFAKAWTADRLMAETFAPPRWAVPGLIPEGLSLLAGAPKAGKSWLALNLALGIAAGTPVLGEVDVDPGQVLYLALEDTPRRLQNRMGKILGDAPAPAGLTLLTEFPTLPAGGADAIRGWLDTRHDARLVVIDVFAKMRGNSAPGVNPYDADYAAMGRAKSIADQYGIAVILVHHLRKMAADDFTAELSGTNGVAGAADTIMALKRPRGEADGVLHITGRDVDEAERAMRFHPDNGTWELLAGPALDHIVSGTRAAVLAYLRKVPGASPKEISDALGEDRESVRKTCTRMAADDQLRRTPAGRYYPPERTETPGLWPAVPGVPPSQTPT</sequence>
<dbReference type="SUPFAM" id="SSF46785">
    <property type="entry name" value="Winged helix' DNA-binding domain"/>
    <property type="match status" value="1"/>
</dbReference>
<evidence type="ECO:0000313" key="2">
    <source>
        <dbReference type="EMBL" id="TCO27974.1"/>
    </source>
</evidence>
<feature type="region of interest" description="Disordered" evidence="1">
    <location>
        <begin position="336"/>
        <end position="371"/>
    </location>
</feature>
<dbReference type="Gene3D" id="3.40.50.300">
    <property type="entry name" value="P-loop containing nucleotide triphosphate hydrolases"/>
    <property type="match status" value="1"/>
</dbReference>
<gene>
    <name evidence="2" type="ORF">EV644_103678</name>
</gene>
<reference evidence="2 3" key="1">
    <citation type="journal article" date="2015" name="Stand. Genomic Sci.">
        <title>Genomic Encyclopedia of Bacterial and Archaeal Type Strains, Phase III: the genomes of soil and plant-associated and newly described type strains.</title>
        <authorList>
            <person name="Whitman W.B."/>
            <person name="Woyke T."/>
            <person name="Klenk H.P."/>
            <person name="Zhou Y."/>
            <person name="Lilburn T.G."/>
            <person name="Beck B.J."/>
            <person name="De Vos P."/>
            <person name="Vandamme P."/>
            <person name="Eisen J.A."/>
            <person name="Garrity G."/>
            <person name="Hugenholtz P."/>
            <person name="Kyrpides N.C."/>
        </authorList>
    </citation>
    <scope>NUCLEOTIDE SEQUENCE [LARGE SCALE GENOMIC DNA]</scope>
    <source>
        <strain evidence="2 3">VKM Ac-2538</strain>
    </source>
</reference>
<dbReference type="Proteomes" id="UP000295818">
    <property type="component" value="Unassembled WGS sequence"/>
</dbReference>
<dbReference type="EMBL" id="SLWM01000003">
    <property type="protein sequence ID" value="TCO27974.1"/>
    <property type="molecule type" value="Genomic_DNA"/>
</dbReference>
<dbReference type="Pfam" id="PF13481">
    <property type="entry name" value="AAA_25"/>
    <property type="match status" value="1"/>
</dbReference>
<keyword evidence="3" id="KW-1185">Reference proteome</keyword>